<reference evidence="1" key="1">
    <citation type="submission" date="2020-04" db="EMBL/GenBank/DDBJ databases">
        <authorList>
            <person name="Alioto T."/>
            <person name="Alioto T."/>
            <person name="Gomez Garrido J."/>
        </authorList>
    </citation>
    <scope>NUCLEOTIDE SEQUENCE</scope>
    <source>
        <strain evidence="1">A484AB</strain>
    </source>
</reference>
<sequence>MNLAEVIHASWVKRDKGNTSLLNAVYADAHDNVQLEFEYKAFRARDSRGGMGSLLQDKALQKSSHELWRACVLGQEFIRDGPDLTCALATSRYTDYHVHIGSQHSYNCQGYVKYCGKQACKHMIWTLLFVCGIQEDSEILQQVSLTIEDIRQITANTPNNIPEPLKVMEETKNSIHQRQSRKVITTHLLANDSRKCSLQIWYLE</sequence>
<evidence type="ECO:0000313" key="1">
    <source>
        <dbReference type="EMBL" id="CAB4017718.1"/>
    </source>
</evidence>
<accession>A0A7D9J0C0</accession>
<name>A0A7D9J0C0_PARCT</name>
<dbReference type="Proteomes" id="UP001152795">
    <property type="component" value="Unassembled WGS sequence"/>
</dbReference>
<keyword evidence="2" id="KW-1185">Reference proteome</keyword>
<gene>
    <name evidence="1" type="ORF">PACLA_8A079327</name>
</gene>
<dbReference type="AlphaFoldDB" id="A0A7D9J0C0"/>
<dbReference type="OrthoDB" id="2122982at2759"/>
<organism evidence="1 2">
    <name type="scientific">Paramuricea clavata</name>
    <name type="common">Red gorgonian</name>
    <name type="synonym">Violescent sea-whip</name>
    <dbReference type="NCBI Taxonomy" id="317549"/>
    <lineage>
        <taxon>Eukaryota</taxon>
        <taxon>Metazoa</taxon>
        <taxon>Cnidaria</taxon>
        <taxon>Anthozoa</taxon>
        <taxon>Octocorallia</taxon>
        <taxon>Malacalcyonacea</taxon>
        <taxon>Plexauridae</taxon>
        <taxon>Paramuricea</taxon>
    </lineage>
</organism>
<evidence type="ECO:0000313" key="2">
    <source>
        <dbReference type="Proteomes" id="UP001152795"/>
    </source>
</evidence>
<comment type="caution">
    <text evidence="1">The sequence shown here is derived from an EMBL/GenBank/DDBJ whole genome shotgun (WGS) entry which is preliminary data.</text>
</comment>
<proteinExistence type="predicted"/>
<protein>
    <submittedName>
        <fullName evidence="1">Uncharacterized protein</fullName>
    </submittedName>
</protein>
<dbReference type="EMBL" id="CACRXK020009682">
    <property type="protein sequence ID" value="CAB4017718.1"/>
    <property type="molecule type" value="Genomic_DNA"/>
</dbReference>